<dbReference type="EMBL" id="JANPWB010000002">
    <property type="protein sequence ID" value="KAJ1205231.1"/>
    <property type="molecule type" value="Genomic_DNA"/>
</dbReference>
<accession>A0AAV7VXK7</accession>
<evidence type="ECO:0000313" key="1">
    <source>
        <dbReference type="EMBL" id="KAJ1205231.1"/>
    </source>
</evidence>
<feature type="non-terminal residue" evidence="1">
    <location>
        <position position="1"/>
    </location>
</feature>
<sequence>HGLVHCTMSSSSASPGIENVACSSSVSASIVQVLVKYIQPTPHIIVSNCLHHLLS</sequence>
<organism evidence="1 2">
    <name type="scientific">Pleurodeles waltl</name>
    <name type="common">Iberian ribbed newt</name>
    <dbReference type="NCBI Taxonomy" id="8319"/>
    <lineage>
        <taxon>Eukaryota</taxon>
        <taxon>Metazoa</taxon>
        <taxon>Chordata</taxon>
        <taxon>Craniata</taxon>
        <taxon>Vertebrata</taxon>
        <taxon>Euteleostomi</taxon>
        <taxon>Amphibia</taxon>
        <taxon>Batrachia</taxon>
        <taxon>Caudata</taxon>
        <taxon>Salamandroidea</taxon>
        <taxon>Salamandridae</taxon>
        <taxon>Pleurodelinae</taxon>
        <taxon>Pleurodeles</taxon>
    </lineage>
</organism>
<evidence type="ECO:0000313" key="2">
    <source>
        <dbReference type="Proteomes" id="UP001066276"/>
    </source>
</evidence>
<keyword evidence="2" id="KW-1185">Reference proteome</keyword>
<reference evidence="1" key="1">
    <citation type="journal article" date="2022" name="bioRxiv">
        <title>Sequencing and chromosome-scale assembly of the giantPleurodeles waltlgenome.</title>
        <authorList>
            <person name="Brown T."/>
            <person name="Elewa A."/>
            <person name="Iarovenko S."/>
            <person name="Subramanian E."/>
            <person name="Araus A.J."/>
            <person name="Petzold A."/>
            <person name="Susuki M."/>
            <person name="Suzuki K.-i.T."/>
            <person name="Hayashi T."/>
            <person name="Toyoda A."/>
            <person name="Oliveira C."/>
            <person name="Osipova E."/>
            <person name="Leigh N.D."/>
            <person name="Simon A."/>
            <person name="Yun M.H."/>
        </authorList>
    </citation>
    <scope>NUCLEOTIDE SEQUENCE</scope>
    <source>
        <strain evidence="1">20211129_DDA</strain>
        <tissue evidence="1">Liver</tissue>
    </source>
</reference>
<dbReference type="AlphaFoldDB" id="A0AAV7VXK7"/>
<name>A0AAV7VXK7_PLEWA</name>
<dbReference type="Proteomes" id="UP001066276">
    <property type="component" value="Chromosome 1_2"/>
</dbReference>
<gene>
    <name evidence="1" type="ORF">NDU88_000666</name>
</gene>
<protein>
    <submittedName>
        <fullName evidence="1">Uncharacterized protein</fullName>
    </submittedName>
</protein>
<comment type="caution">
    <text evidence="1">The sequence shown here is derived from an EMBL/GenBank/DDBJ whole genome shotgun (WGS) entry which is preliminary data.</text>
</comment>
<proteinExistence type="predicted"/>
<feature type="non-terminal residue" evidence="1">
    <location>
        <position position="55"/>
    </location>
</feature>